<feature type="compositionally biased region" description="Basic and acidic residues" evidence="1">
    <location>
        <begin position="102"/>
        <end position="200"/>
    </location>
</feature>
<organism evidence="4 5">
    <name type="scientific">Arenicella xantha</name>
    <dbReference type="NCBI Taxonomy" id="644221"/>
    <lineage>
        <taxon>Bacteria</taxon>
        <taxon>Pseudomonadati</taxon>
        <taxon>Pseudomonadota</taxon>
        <taxon>Gammaproteobacteria</taxon>
        <taxon>Arenicellales</taxon>
        <taxon>Arenicellaceae</taxon>
        <taxon>Arenicella</taxon>
    </lineage>
</organism>
<feature type="region of interest" description="Disordered" evidence="1">
    <location>
        <begin position="369"/>
        <end position="402"/>
    </location>
</feature>
<keyword evidence="5" id="KW-1185">Reference proteome</keyword>
<proteinExistence type="predicted"/>
<keyword evidence="2" id="KW-0732">Signal</keyword>
<evidence type="ECO:0000256" key="2">
    <source>
        <dbReference type="SAM" id="SignalP"/>
    </source>
</evidence>
<feature type="compositionally biased region" description="Low complexity" evidence="1">
    <location>
        <begin position="201"/>
        <end position="220"/>
    </location>
</feature>
<dbReference type="GO" id="GO:0031012">
    <property type="term" value="C:extracellular matrix"/>
    <property type="evidence" value="ECO:0007669"/>
    <property type="project" value="TreeGrafter"/>
</dbReference>
<dbReference type="InterPro" id="IPR037053">
    <property type="entry name" value="Phage_tail_collar_dom_sf"/>
</dbReference>
<dbReference type="Gene3D" id="1.20.5.320">
    <property type="entry name" value="6-Phosphogluconate Dehydrogenase, domain 3"/>
    <property type="match status" value="1"/>
</dbReference>
<dbReference type="GO" id="GO:0005615">
    <property type="term" value="C:extracellular space"/>
    <property type="evidence" value="ECO:0007669"/>
    <property type="project" value="TreeGrafter"/>
</dbReference>
<gene>
    <name evidence="4" type="ORF">DFR28_101264</name>
</gene>
<comment type="caution">
    <text evidence="4">The sequence shown here is derived from an EMBL/GenBank/DDBJ whole genome shotgun (WGS) entry which is preliminary data.</text>
</comment>
<feature type="signal peptide" evidence="2">
    <location>
        <begin position="1"/>
        <end position="21"/>
    </location>
</feature>
<sequence length="402" mass="41260">MNKLRFCLIGLVWLISVSANAQSQYGNKVVVVPLMGEESTWRGSWQVDTNYSKAEVIEEGGSSYIAVKSHTSSLANIPPDTEYWNLVAASGATGAQGIQGLKGDKGDKGDIGDTGLKGDKGDKGDTGDTGLKGDKGDKGDTGDTGLKGDKGDKGDTGDTGLKGDKGDKGDTGDTGLKGDKGDKGDTGDTGLKGDKGDKGDPGAIGPQGIQGPAGADGADGTIISVDDTTIFETIPDAANPNEKTLSGIVYSAGSRIQITTPDANLPAQKVIAFNPSGLTARTSSPVNIRDPWLGVNYIIAMQGLYPSRNSENPILAEIVMFAGTFAPRGWALCQGQLLPIAQNSALYSLIGTIYGGDGETTFALPDLRGRSPIGAGSGPGLTDIREGQKGGAETRNLALPVQ</sequence>
<evidence type="ECO:0000313" key="4">
    <source>
        <dbReference type="EMBL" id="RBP52880.1"/>
    </source>
</evidence>
<dbReference type="Pfam" id="PF01391">
    <property type="entry name" value="Collagen"/>
    <property type="match status" value="2"/>
</dbReference>
<dbReference type="AlphaFoldDB" id="A0A395JMM3"/>
<dbReference type="PANTHER" id="PTHR24023:SF1082">
    <property type="entry name" value="COLLAGEN TRIPLE HELIX REPEAT"/>
    <property type="match status" value="1"/>
</dbReference>
<dbReference type="Pfam" id="PF07484">
    <property type="entry name" value="Collar"/>
    <property type="match status" value="1"/>
</dbReference>
<keyword evidence="4" id="KW-0176">Collagen</keyword>
<feature type="chain" id="PRO_5017342654" evidence="2">
    <location>
        <begin position="22"/>
        <end position="402"/>
    </location>
</feature>
<dbReference type="InParanoid" id="A0A395JMM3"/>
<dbReference type="Proteomes" id="UP000253083">
    <property type="component" value="Unassembled WGS sequence"/>
</dbReference>
<dbReference type="EMBL" id="QNRT01000001">
    <property type="protein sequence ID" value="RBP52880.1"/>
    <property type="molecule type" value="Genomic_DNA"/>
</dbReference>
<dbReference type="PANTHER" id="PTHR24023">
    <property type="entry name" value="COLLAGEN ALPHA"/>
    <property type="match status" value="1"/>
</dbReference>
<protein>
    <submittedName>
        <fullName evidence="4">Collagen triple helix repeat protein</fullName>
    </submittedName>
</protein>
<dbReference type="InterPro" id="IPR011083">
    <property type="entry name" value="Phage_tail_collar_dom"/>
</dbReference>
<evidence type="ECO:0000313" key="5">
    <source>
        <dbReference type="Proteomes" id="UP000253083"/>
    </source>
</evidence>
<dbReference type="InterPro" id="IPR008160">
    <property type="entry name" value="Collagen"/>
</dbReference>
<dbReference type="Gene3D" id="2.10.10.20">
    <property type="entry name" value="Carbohydrate-binding module superfamily 5/12"/>
    <property type="match status" value="1"/>
</dbReference>
<accession>A0A395JMM3</accession>
<reference evidence="4 5" key="1">
    <citation type="submission" date="2018-06" db="EMBL/GenBank/DDBJ databases">
        <title>Genomic Encyclopedia of Type Strains, Phase IV (KMG-IV): sequencing the most valuable type-strain genomes for metagenomic binning, comparative biology and taxonomic classification.</title>
        <authorList>
            <person name="Goeker M."/>
        </authorList>
    </citation>
    <scope>NUCLEOTIDE SEQUENCE [LARGE SCALE GENOMIC DNA]</scope>
    <source>
        <strain evidence="4 5">DSM 24032</strain>
    </source>
</reference>
<name>A0A395JMM3_9GAMM</name>
<evidence type="ECO:0000256" key="1">
    <source>
        <dbReference type="SAM" id="MobiDB-lite"/>
    </source>
</evidence>
<dbReference type="Gene3D" id="3.90.1340.10">
    <property type="entry name" value="Phage tail collar domain"/>
    <property type="match status" value="1"/>
</dbReference>
<feature type="region of interest" description="Disordered" evidence="1">
    <location>
        <begin position="96"/>
        <end position="221"/>
    </location>
</feature>
<evidence type="ECO:0000259" key="3">
    <source>
        <dbReference type="Pfam" id="PF07484"/>
    </source>
</evidence>
<dbReference type="InterPro" id="IPR050149">
    <property type="entry name" value="Collagen_superfamily"/>
</dbReference>
<feature type="domain" description="Phage tail collar" evidence="3">
    <location>
        <begin position="317"/>
        <end position="372"/>
    </location>
</feature>
<dbReference type="SUPFAM" id="SSF88874">
    <property type="entry name" value="Receptor-binding domain of short tail fibre protein gp12"/>
    <property type="match status" value="1"/>
</dbReference>